<dbReference type="eggNOG" id="KOG0266">
    <property type="taxonomic scope" value="Eukaryota"/>
</dbReference>
<reference evidence="2" key="3">
    <citation type="submission" date="2025-08" db="UniProtKB">
        <authorList>
            <consortium name="Ensembl"/>
        </authorList>
    </citation>
    <scope>IDENTIFICATION</scope>
    <source>
        <strain evidence="2">JP 163 A</strain>
    </source>
</reference>
<reference evidence="2" key="4">
    <citation type="submission" date="2025-09" db="UniProtKB">
        <authorList>
            <consortium name="Ensembl"/>
        </authorList>
    </citation>
    <scope>IDENTIFICATION</scope>
    <source>
        <strain evidence="2">JP 163 A</strain>
    </source>
</reference>
<dbReference type="InterPro" id="IPR042411">
    <property type="entry name" value="WDR27"/>
</dbReference>
<dbReference type="Proteomes" id="UP000002852">
    <property type="component" value="Unassembled WGS sequence"/>
</dbReference>
<dbReference type="InterPro" id="IPR001680">
    <property type="entry name" value="WD40_rpt"/>
</dbReference>
<dbReference type="Gene3D" id="2.130.10.10">
    <property type="entry name" value="YVTN repeat-like/Quinoprotein amine dehydrogenase"/>
    <property type="match status" value="3"/>
</dbReference>
<evidence type="ECO:0000313" key="3">
    <source>
        <dbReference type="Proteomes" id="UP000002852"/>
    </source>
</evidence>
<dbReference type="OMA" id="CFNRYSS"/>
<dbReference type="PANTHER" id="PTHR44525:SF1">
    <property type="entry name" value="WD REPEAT-CONTAINING PROTEIN 27"/>
    <property type="match status" value="1"/>
</dbReference>
<dbReference type="InParanoid" id="M4A8K5"/>
<dbReference type="PANTHER" id="PTHR44525">
    <property type="entry name" value="WD REPEAT-CONTAINING PROTEIN 27"/>
    <property type="match status" value="1"/>
</dbReference>
<dbReference type="STRING" id="8083.ENSXMAP00000010799"/>
<organism evidence="2 3">
    <name type="scientific">Xiphophorus maculatus</name>
    <name type="common">Southern platyfish</name>
    <name type="synonym">Platypoecilus maculatus</name>
    <dbReference type="NCBI Taxonomy" id="8083"/>
    <lineage>
        <taxon>Eukaryota</taxon>
        <taxon>Metazoa</taxon>
        <taxon>Chordata</taxon>
        <taxon>Craniata</taxon>
        <taxon>Vertebrata</taxon>
        <taxon>Euteleostomi</taxon>
        <taxon>Actinopterygii</taxon>
        <taxon>Neopterygii</taxon>
        <taxon>Teleostei</taxon>
        <taxon>Neoteleostei</taxon>
        <taxon>Acanthomorphata</taxon>
        <taxon>Ovalentaria</taxon>
        <taxon>Atherinomorphae</taxon>
        <taxon>Cyprinodontiformes</taxon>
        <taxon>Poeciliidae</taxon>
        <taxon>Poeciliinae</taxon>
        <taxon>Xiphophorus</taxon>
    </lineage>
</organism>
<sequence>MIKEKLSFTCDVLLSHQQLACCDCYCGIPHQGNNVLYMFIKILYSSLQPLLLTGHHGVISAMTFGKRSSPVTLCSASSEYIIIWDIQACQKRQEEGKRAAGTVIGTLLGNVVHLSFCSDDELVAVCSGTTIYVLNSKRQEVICTLNGHLGFLTSAEFCPWNTNILVSTSEDRTFKVFMSIKEKPLVFHSKVKSSGYNTTPRYDKVSQCTGYCVTYLLYTIDGLRNLLKMTAEIYCDETNSDGKKILCGLGDRSVLLYNSCLTGSPTAYIGHDKPVTSVSWSLCRQWWLSAAEDLSLRIWTKSSSEPAIILGDTMFSKPIRGAQFYYLDKFLVLTSGPSIYLYLYNVDLTRDDVKRYKQRSIIKLASCLTPSASDITALSAVNDFLSDIVLVSCSDRSIQVLDMNKGAVGSVLPDAHSRAIHCITQNKGSTFTSQAPESYNLFLTSAVTDGVKMWDLRTMRFSISIPGCYCTYLISQWSQLNMTFFQSNLMTQTCESQIQILFKHSPANMPSHIGFLG</sequence>
<dbReference type="PROSITE" id="PS50082">
    <property type="entry name" value="WD_REPEATS_2"/>
    <property type="match status" value="1"/>
</dbReference>
<reference evidence="3" key="1">
    <citation type="submission" date="2012-01" db="EMBL/GenBank/DDBJ databases">
        <authorList>
            <person name="Walter R."/>
            <person name="Schartl M."/>
            <person name="Warren W."/>
        </authorList>
    </citation>
    <scope>NUCLEOTIDE SEQUENCE [LARGE SCALE GENOMIC DNA]</scope>
    <source>
        <strain evidence="3">JP 163 A</strain>
    </source>
</reference>
<dbReference type="InterPro" id="IPR036322">
    <property type="entry name" value="WD40_repeat_dom_sf"/>
</dbReference>
<accession>M4A8K5</accession>
<dbReference type="Pfam" id="PF00400">
    <property type="entry name" value="WD40"/>
    <property type="match status" value="2"/>
</dbReference>
<dbReference type="AlphaFoldDB" id="M4A8K5"/>
<evidence type="ECO:0000313" key="2">
    <source>
        <dbReference type="Ensembl" id="ENSXMAP00000010799.2"/>
    </source>
</evidence>
<dbReference type="InterPro" id="IPR015943">
    <property type="entry name" value="WD40/YVTN_repeat-like_dom_sf"/>
</dbReference>
<dbReference type="Ensembl" id="ENSXMAT00000010813.2">
    <property type="protein sequence ID" value="ENSXMAP00000010799.2"/>
    <property type="gene ID" value="ENSXMAG00000010767.2"/>
</dbReference>
<feature type="repeat" description="WD" evidence="1">
    <location>
        <begin position="268"/>
        <end position="309"/>
    </location>
</feature>
<dbReference type="HOGENOM" id="CLU_018295_0_0_1"/>
<name>M4A8K5_XIPMA</name>
<dbReference type="GeneTree" id="ENSGT00390000012017"/>
<reference evidence="3" key="2">
    <citation type="journal article" date="2013" name="Nat. Genet.">
        <title>The genome of the platyfish, Xiphophorus maculatus, provides insights into evolutionary adaptation and several complex traits.</title>
        <authorList>
            <person name="Schartl M."/>
            <person name="Walter R.B."/>
            <person name="Shen Y."/>
            <person name="Garcia T."/>
            <person name="Catchen J."/>
            <person name="Amores A."/>
            <person name="Braasch I."/>
            <person name="Chalopin D."/>
            <person name="Volff J.N."/>
            <person name="Lesch K.P."/>
            <person name="Bisazza A."/>
            <person name="Minx P."/>
            <person name="Hillier L."/>
            <person name="Wilson R.K."/>
            <person name="Fuerstenberg S."/>
            <person name="Boore J."/>
            <person name="Searle S."/>
            <person name="Postlethwait J.H."/>
            <person name="Warren W.C."/>
        </authorList>
    </citation>
    <scope>NUCLEOTIDE SEQUENCE [LARGE SCALE GENOMIC DNA]</scope>
    <source>
        <strain evidence="3">JP 163 A</strain>
    </source>
</reference>
<keyword evidence="1" id="KW-0853">WD repeat</keyword>
<protein>
    <submittedName>
        <fullName evidence="2">Uncharacterized protein</fullName>
    </submittedName>
</protein>
<evidence type="ECO:0000256" key="1">
    <source>
        <dbReference type="PROSITE-ProRule" id="PRU00221"/>
    </source>
</evidence>
<proteinExistence type="predicted"/>
<dbReference type="SUPFAM" id="SSF50978">
    <property type="entry name" value="WD40 repeat-like"/>
    <property type="match status" value="1"/>
</dbReference>
<dbReference type="SMART" id="SM00320">
    <property type="entry name" value="WD40"/>
    <property type="match status" value="7"/>
</dbReference>
<dbReference type="FunCoup" id="M4A8K5">
    <property type="interactions" value="70"/>
</dbReference>
<keyword evidence="3" id="KW-1185">Reference proteome</keyword>